<comment type="similarity">
    <text evidence="1">Belongs to the short-chain dehydrogenases/reductases (SDR) family.</text>
</comment>
<dbReference type="InterPro" id="IPR020904">
    <property type="entry name" value="Sc_DH/Rdtase_CS"/>
</dbReference>
<dbReference type="PROSITE" id="PS00061">
    <property type="entry name" value="ADH_SHORT"/>
    <property type="match status" value="1"/>
</dbReference>
<dbReference type="SUPFAM" id="SSF51735">
    <property type="entry name" value="NAD(P)-binding Rossmann-fold domains"/>
    <property type="match status" value="1"/>
</dbReference>
<keyword evidence="4" id="KW-1185">Reference proteome</keyword>
<dbReference type="GO" id="GO:0016616">
    <property type="term" value="F:oxidoreductase activity, acting on the CH-OH group of donors, NAD or NADP as acceptor"/>
    <property type="evidence" value="ECO:0007669"/>
    <property type="project" value="TreeGrafter"/>
</dbReference>
<name>A0A2A2SGF3_9SPHN</name>
<dbReference type="OrthoDB" id="9793325at2"/>
<evidence type="ECO:0000313" key="3">
    <source>
        <dbReference type="EMBL" id="PAX08329.1"/>
    </source>
</evidence>
<evidence type="ECO:0000313" key="4">
    <source>
        <dbReference type="Proteomes" id="UP000218151"/>
    </source>
</evidence>
<dbReference type="PANTHER" id="PTHR24322:SF736">
    <property type="entry name" value="RETINOL DEHYDROGENASE 10"/>
    <property type="match status" value="1"/>
</dbReference>
<organism evidence="3 4">
    <name type="scientific">Sphingomonas lenta</name>
    <dbReference type="NCBI Taxonomy" id="1141887"/>
    <lineage>
        <taxon>Bacteria</taxon>
        <taxon>Pseudomonadati</taxon>
        <taxon>Pseudomonadota</taxon>
        <taxon>Alphaproteobacteria</taxon>
        <taxon>Sphingomonadales</taxon>
        <taxon>Sphingomonadaceae</taxon>
        <taxon>Sphingomonas</taxon>
    </lineage>
</organism>
<dbReference type="PRINTS" id="PR00081">
    <property type="entry name" value="GDHRDH"/>
</dbReference>
<evidence type="ECO:0000256" key="2">
    <source>
        <dbReference type="ARBA" id="ARBA00023002"/>
    </source>
</evidence>
<dbReference type="Gene3D" id="3.40.50.720">
    <property type="entry name" value="NAD(P)-binding Rossmann-like Domain"/>
    <property type="match status" value="1"/>
</dbReference>
<protein>
    <submittedName>
        <fullName evidence="3">Short-chain dehydrogenase</fullName>
    </submittedName>
</protein>
<dbReference type="Pfam" id="PF00106">
    <property type="entry name" value="adh_short"/>
    <property type="match status" value="1"/>
</dbReference>
<dbReference type="PANTHER" id="PTHR24322">
    <property type="entry name" value="PKSB"/>
    <property type="match status" value="1"/>
</dbReference>
<gene>
    <name evidence="3" type="ORF">CKY28_08870</name>
</gene>
<dbReference type="AlphaFoldDB" id="A0A2A2SGF3"/>
<reference evidence="4" key="1">
    <citation type="submission" date="2017-09" db="EMBL/GenBank/DDBJ databases">
        <authorList>
            <person name="Feng G."/>
            <person name="Zhu H."/>
        </authorList>
    </citation>
    <scope>NUCLEOTIDE SEQUENCE [LARGE SCALE GENOMIC DNA]</scope>
    <source>
        <strain evidence="4">1PNM-20</strain>
    </source>
</reference>
<sequence length="258" mass="26752">MSVEGRVAVVTGGAGGIGRALVLELRRRGAAHVAVVDRNMAGADAVASEVGGSAWQCDVGREADVRGVVELVGASAGPVGLFCSNAGVLERDPDVEDPTSASEEAWERSWRVNVMAHVYAARACLPGMRERGEGWFLQTVSAAGLLSQIGAAAYSTTKHAALGFAESLAIAVREHGVGVSALCPQAVGTAMVEGREMWGADVDGVATPEHVAACAIDGVEAGRFMILPHPQAAGYVLGKAQDHDRWIDGMARLRGRLS</sequence>
<comment type="caution">
    <text evidence="3">The sequence shown here is derived from an EMBL/GenBank/DDBJ whole genome shotgun (WGS) entry which is preliminary data.</text>
</comment>
<dbReference type="Proteomes" id="UP000218151">
    <property type="component" value="Unassembled WGS sequence"/>
</dbReference>
<dbReference type="InterPro" id="IPR036291">
    <property type="entry name" value="NAD(P)-bd_dom_sf"/>
</dbReference>
<accession>A0A2A2SGF3</accession>
<dbReference type="EMBL" id="NSLI01000003">
    <property type="protein sequence ID" value="PAX08329.1"/>
    <property type="molecule type" value="Genomic_DNA"/>
</dbReference>
<proteinExistence type="inferred from homology"/>
<keyword evidence="2" id="KW-0560">Oxidoreductase</keyword>
<evidence type="ECO:0000256" key="1">
    <source>
        <dbReference type="ARBA" id="ARBA00006484"/>
    </source>
</evidence>
<dbReference type="InterPro" id="IPR002347">
    <property type="entry name" value="SDR_fam"/>
</dbReference>